<keyword evidence="1" id="KW-0812">Transmembrane</keyword>
<reference evidence="4 6" key="3">
    <citation type="submission" date="2020-12" db="EMBL/GenBank/DDBJ databases">
        <title>Enhanced detection system for hospital associated transmission using whole genome sequencing surveillance.</title>
        <authorList>
            <person name="Harrison L.H."/>
            <person name="Van Tyne D."/>
            <person name="Marsh J.W."/>
            <person name="Griffith M.P."/>
            <person name="Snyder D.J."/>
            <person name="Cooper V.S."/>
            <person name="Mustapha M."/>
        </authorList>
    </citation>
    <scope>NUCLEOTIDE SEQUENCE [LARGE SCALE GENOMIC DNA]</scope>
    <source>
        <strain evidence="4 6">PR00195</strain>
    </source>
</reference>
<feature type="transmembrane region" description="Helical" evidence="1">
    <location>
        <begin position="243"/>
        <end position="265"/>
    </location>
</feature>
<keyword evidence="6" id="KW-1185">Reference proteome</keyword>
<dbReference type="EMBL" id="CVRY01000007">
    <property type="protein sequence ID" value="CRL64863.1"/>
    <property type="molecule type" value="Genomic_DNA"/>
</dbReference>
<dbReference type="GO" id="GO:0015813">
    <property type="term" value="P:L-glutamate transmembrane transport"/>
    <property type="evidence" value="ECO:0007669"/>
    <property type="project" value="UniProtKB-UniRule"/>
</dbReference>
<feature type="transmembrane region" description="Helical" evidence="1">
    <location>
        <begin position="369"/>
        <end position="396"/>
    </location>
</feature>
<keyword evidence="1" id="KW-0769">Symport</keyword>
<organism evidence="3 5">
    <name type="scientific">Proteus penneri</name>
    <dbReference type="NCBI Taxonomy" id="102862"/>
    <lineage>
        <taxon>Bacteria</taxon>
        <taxon>Pseudomonadati</taxon>
        <taxon>Pseudomonadota</taxon>
        <taxon>Gammaproteobacteria</taxon>
        <taxon>Enterobacterales</taxon>
        <taxon>Morganellaceae</taxon>
        <taxon>Proteus</taxon>
    </lineage>
</organism>
<name>A0A0G4QG44_9GAMM</name>
<reference evidence="5" key="2">
    <citation type="submission" date="2015-06" db="EMBL/GenBank/DDBJ databases">
        <authorList>
            <person name="Urmite Genomes"/>
        </authorList>
    </citation>
    <scope>NUCLEOTIDE SEQUENCE [LARGE SCALE GENOMIC DNA]</scope>
    <source>
        <strain evidence="5">CSUR P1867</strain>
    </source>
</reference>
<evidence type="ECO:0000313" key="3">
    <source>
        <dbReference type="EMBL" id="CRL64863.1"/>
    </source>
</evidence>
<dbReference type="RefSeq" id="WP_072064843.1">
    <property type="nucleotide sequence ID" value="NZ_CAXOKJ010000004.1"/>
</dbReference>
<dbReference type="AlphaFoldDB" id="A0A0G4QG44"/>
<reference evidence="3" key="1">
    <citation type="submission" date="2015-06" db="EMBL/GenBank/DDBJ databases">
        <authorList>
            <person name="Urmite Genomes Urmite Genomes"/>
        </authorList>
    </citation>
    <scope>NUCLEOTIDE SEQUENCE [LARGE SCALE GENOMIC DNA]</scope>
    <source>
        <strain evidence="3">CSUR P1867</strain>
    </source>
</reference>
<evidence type="ECO:0000256" key="1">
    <source>
        <dbReference type="HAMAP-Rule" id="MF_02062"/>
    </source>
</evidence>
<dbReference type="InterPro" id="IPR004445">
    <property type="entry name" value="GltS"/>
</dbReference>
<feature type="transmembrane region" description="Helical" evidence="1">
    <location>
        <begin position="94"/>
        <end position="116"/>
    </location>
</feature>
<accession>A0A0G4QG44</accession>
<feature type="transmembrane region" description="Helical" evidence="1">
    <location>
        <begin position="303"/>
        <end position="323"/>
    </location>
</feature>
<dbReference type="GO" id="GO:0015501">
    <property type="term" value="F:glutamate:sodium symporter activity"/>
    <property type="evidence" value="ECO:0007669"/>
    <property type="project" value="UniProtKB-UniRule"/>
</dbReference>
<feature type="transmembrane region" description="Helical" evidence="1">
    <location>
        <begin position="335"/>
        <end position="357"/>
    </location>
</feature>
<dbReference type="EMBL" id="JAEKCB010000005">
    <property type="protein sequence ID" value="MBJ2118391.1"/>
    <property type="molecule type" value="Genomic_DNA"/>
</dbReference>
<feature type="transmembrane region" description="Helical" evidence="1">
    <location>
        <begin position="160"/>
        <end position="184"/>
    </location>
</feature>
<comment type="similarity">
    <text evidence="1">Belongs to the glutamate:Na(+) symporter (ESS) (TC 2.A.27) family.</text>
</comment>
<evidence type="ECO:0000313" key="6">
    <source>
        <dbReference type="Proteomes" id="UP000619976"/>
    </source>
</evidence>
<keyword evidence="1" id="KW-0739">Sodium transport</keyword>
<proteinExistence type="inferred from homology"/>
<dbReference type="Pfam" id="PF03616">
    <property type="entry name" value="Glt_symporter"/>
    <property type="match status" value="1"/>
</dbReference>
<comment type="subcellular location">
    <subcellularLocation>
        <location evidence="1">Cell inner membrane</location>
        <topology evidence="1">Multi-pass membrane protein</topology>
    </subcellularLocation>
</comment>
<sequence length="405" mass="42739">MYHLDVYGTLVAATLVLLIGRKLVKSVPFLERYTIPEPVAGGLLVAVLLLASKSFMDWEVSFDLSLKDPLMLAFFATIGLNANLASLKAGGKALFIFVFVVVGLLLVQNTVGIALAKMLGLDPLMGLLAGSITLSGGHGTGAAWGKTFVESYGFMSASEVAMACATFGLVLGGLIGGPVARYLIKNIPTPGIGADDHEMPTAFEKPTTGRMITSMVLLETIAMISICLMAGTFLSQLLEGTAFSLPTFVCVLFIGVILSNSLSMLGFYRVFDRAVSVLGNVSLSLFLAMALMSLKLWELASLAIPMLVILGVQAGVMALYAIFVTFRVMGKNYDAAILAAGHCGFGLGATPTAIANMQAVTDRFGPSHLAFLVVPMVGAFFIDIVNAIVIKLYLLLPFFTPIVAG</sequence>
<dbReference type="NCBIfam" id="TIGR00210">
    <property type="entry name" value="gltS"/>
    <property type="match status" value="1"/>
</dbReference>
<dbReference type="GeneID" id="76524515"/>
<accession>A0A379EQV4</accession>
<keyword evidence="1" id="KW-1003">Cell membrane</keyword>
<keyword evidence="1" id="KW-0813">Transport</keyword>
<dbReference type="PANTHER" id="PTHR36178">
    <property type="entry name" value="SLR0625 PROTEIN"/>
    <property type="match status" value="1"/>
</dbReference>
<feature type="transmembrane region" description="Helical" evidence="1">
    <location>
        <begin position="6"/>
        <end position="24"/>
    </location>
</feature>
<protein>
    <recommendedName>
        <fullName evidence="1 2">Sodium/glutamate symporter</fullName>
    </recommendedName>
</protein>
<feature type="transmembrane region" description="Helical" evidence="1">
    <location>
        <begin position="70"/>
        <end position="87"/>
    </location>
</feature>
<dbReference type="GO" id="GO:0005886">
    <property type="term" value="C:plasma membrane"/>
    <property type="evidence" value="ECO:0007669"/>
    <property type="project" value="UniProtKB-SubCell"/>
</dbReference>
<keyword evidence="1" id="KW-0915">Sodium</keyword>
<evidence type="ECO:0000313" key="4">
    <source>
        <dbReference type="EMBL" id="MBJ2118391.1"/>
    </source>
</evidence>
<keyword evidence="1" id="KW-0472">Membrane</keyword>
<feature type="transmembrane region" description="Helical" evidence="1">
    <location>
        <begin position="215"/>
        <end position="237"/>
    </location>
</feature>
<keyword evidence="1" id="KW-1133">Transmembrane helix</keyword>
<keyword evidence="1" id="KW-0997">Cell inner membrane</keyword>
<keyword evidence="1" id="KW-0406">Ion transport</keyword>
<evidence type="ECO:0000256" key="2">
    <source>
        <dbReference type="NCBIfam" id="TIGR00210"/>
    </source>
</evidence>
<feature type="transmembrane region" description="Helical" evidence="1">
    <location>
        <begin position="277"/>
        <end position="297"/>
    </location>
</feature>
<gene>
    <name evidence="1 3" type="primary">gltS</name>
    <name evidence="3" type="ORF">BN1804_03205</name>
    <name evidence="4" type="ORF">JFQ69_12060</name>
</gene>
<dbReference type="HAMAP" id="MF_02062">
    <property type="entry name" value="GltS"/>
    <property type="match status" value="1"/>
</dbReference>
<dbReference type="PANTHER" id="PTHR36178:SF1">
    <property type="entry name" value="SODIUM_GLUTAMATE SYMPORTER"/>
    <property type="match status" value="1"/>
</dbReference>
<evidence type="ECO:0000313" key="5">
    <source>
        <dbReference type="Proteomes" id="UP000183920"/>
    </source>
</evidence>
<feature type="transmembrane region" description="Helical" evidence="1">
    <location>
        <begin position="33"/>
        <end position="50"/>
    </location>
</feature>
<comment type="function">
    <text evidence="1">Catalyzes the sodium-dependent transport of glutamate.</text>
</comment>
<dbReference type="Proteomes" id="UP000619976">
    <property type="component" value="Unassembled WGS sequence"/>
</dbReference>
<keyword evidence="1" id="KW-0029">Amino-acid transport</keyword>
<dbReference type="Proteomes" id="UP000183920">
    <property type="component" value="Unassembled WGS sequence"/>
</dbReference>